<protein>
    <submittedName>
        <fullName evidence="2">J domain-containing protein</fullName>
    </submittedName>
</protein>
<proteinExistence type="predicted"/>
<dbReference type="InterPro" id="IPR001623">
    <property type="entry name" value="DnaJ_domain"/>
</dbReference>
<dbReference type="EMBL" id="CAXAMM010041106">
    <property type="protein sequence ID" value="CAK9097351.1"/>
    <property type="molecule type" value="Genomic_DNA"/>
</dbReference>
<dbReference type="SUPFAM" id="SSF46565">
    <property type="entry name" value="Chaperone J-domain"/>
    <property type="match status" value="1"/>
</dbReference>
<dbReference type="InterPro" id="IPR036869">
    <property type="entry name" value="J_dom_sf"/>
</dbReference>
<evidence type="ECO:0000313" key="3">
    <source>
        <dbReference type="Proteomes" id="UP001642464"/>
    </source>
</evidence>
<comment type="caution">
    <text evidence="2">The sequence shown here is derived from an EMBL/GenBank/DDBJ whole genome shotgun (WGS) entry which is preliminary data.</text>
</comment>
<keyword evidence="3" id="KW-1185">Reference proteome</keyword>
<evidence type="ECO:0000313" key="2">
    <source>
        <dbReference type="EMBL" id="CAK9097351.1"/>
    </source>
</evidence>
<keyword evidence="1" id="KW-0732">Signal</keyword>
<feature type="chain" id="PRO_5046886482" evidence="1">
    <location>
        <begin position="21"/>
        <end position="184"/>
    </location>
</feature>
<gene>
    <name evidence="2" type="ORF">SCF082_LOCUS45669</name>
</gene>
<reference evidence="2 3" key="1">
    <citation type="submission" date="2024-02" db="EMBL/GenBank/DDBJ databases">
        <authorList>
            <person name="Chen Y."/>
            <person name="Shah S."/>
            <person name="Dougan E. K."/>
            <person name="Thang M."/>
            <person name="Chan C."/>
        </authorList>
    </citation>
    <scope>NUCLEOTIDE SEQUENCE [LARGE SCALE GENOMIC DNA]</scope>
</reference>
<dbReference type="CDD" id="cd06257">
    <property type="entry name" value="DnaJ"/>
    <property type="match status" value="1"/>
</dbReference>
<sequence>MRWALPLLLLPLLWPPPQIGYDLRGILVKLPWCTLSCEAAHLIPINSVLRLVAGLCFLRSPSHAQRPSRTRLRASGATQTVLDALKEFDGKFQEPFDLLGLDDPECPKTDIRAAFRKVARVEHPDVSEREAMCPKQPFFAFSFFASLSRFGFSMCLGAAFHKKPFETQTRKTCTIEGLSNGTSD</sequence>
<feature type="signal peptide" evidence="1">
    <location>
        <begin position="1"/>
        <end position="20"/>
    </location>
</feature>
<evidence type="ECO:0000256" key="1">
    <source>
        <dbReference type="SAM" id="SignalP"/>
    </source>
</evidence>
<organism evidence="2 3">
    <name type="scientific">Durusdinium trenchii</name>
    <dbReference type="NCBI Taxonomy" id="1381693"/>
    <lineage>
        <taxon>Eukaryota</taxon>
        <taxon>Sar</taxon>
        <taxon>Alveolata</taxon>
        <taxon>Dinophyceae</taxon>
        <taxon>Suessiales</taxon>
        <taxon>Symbiodiniaceae</taxon>
        <taxon>Durusdinium</taxon>
    </lineage>
</organism>
<dbReference type="Proteomes" id="UP001642464">
    <property type="component" value="Unassembled WGS sequence"/>
</dbReference>
<accession>A0ABP0R9U0</accession>
<name>A0ABP0R9U0_9DINO</name>